<reference evidence="3 4" key="1">
    <citation type="submission" date="2017-07" db="EMBL/GenBank/DDBJ databases">
        <title>Draft genome sequence of aerobic hyperthermophilic archaea, Pyrobaculum aerophilum YKB31 and YKB32.</title>
        <authorList>
            <person name="Mochizuki T."/>
            <person name="Berliner A.J."/>
            <person name="Yoshida-Takashima Y."/>
            <person name="Takaki Y."/>
            <person name="Nunoura T."/>
            <person name="Takai K."/>
        </authorList>
    </citation>
    <scope>NUCLEOTIDE SEQUENCE [LARGE SCALE GENOMIC DNA]</scope>
    <source>
        <strain evidence="1 4">YKB31</strain>
        <strain evidence="2 3">YKB32</strain>
    </source>
</reference>
<evidence type="ECO:0000313" key="3">
    <source>
        <dbReference type="Proteomes" id="UP000256877"/>
    </source>
</evidence>
<dbReference type="EMBL" id="NMUE01000035">
    <property type="protein sequence ID" value="RFA94534.1"/>
    <property type="molecule type" value="Genomic_DNA"/>
</dbReference>
<evidence type="ECO:0000313" key="1">
    <source>
        <dbReference type="EMBL" id="RFA94534.1"/>
    </source>
</evidence>
<evidence type="ECO:0000313" key="2">
    <source>
        <dbReference type="EMBL" id="RFA95762.1"/>
    </source>
</evidence>
<comment type="caution">
    <text evidence="1">The sequence shown here is derived from an EMBL/GenBank/DDBJ whole genome shotgun (WGS) entry which is preliminary data.</text>
</comment>
<dbReference type="Proteomes" id="UP000256877">
    <property type="component" value="Unassembled WGS sequence"/>
</dbReference>
<dbReference type="EMBL" id="NMUF01000050">
    <property type="protein sequence ID" value="RFA95762.1"/>
    <property type="molecule type" value="Genomic_DNA"/>
</dbReference>
<sequence length="121" mass="14189">MAALKDWYRRCFRWPILPGGKLVKWLELYYGMCEMAKAALTEYGEKYADPPISEYALRRAFWWEWRGKPISCFVTEKKAVCKVGEKMAAFYVFDTPHGVYLRPEIKLVDDWVKVAHRGDGS</sequence>
<evidence type="ECO:0000313" key="4">
    <source>
        <dbReference type="Proteomes" id="UP000257123"/>
    </source>
</evidence>
<organism evidence="1 4">
    <name type="scientific">Pyrobaculum aerophilum</name>
    <dbReference type="NCBI Taxonomy" id="13773"/>
    <lineage>
        <taxon>Archaea</taxon>
        <taxon>Thermoproteota</taxon>
        <taxon>Thermoprotei</taxon>
        <taxon>Thermoproteales</taxon>
        <taxon>Thermoproteaceae</taxon>
        <taxon>Pyrobaculum</taxon>
    </lineage>
</organism>
<name>A0A371QW56_9CREN</name>
<accession>A0A371QW56</accession>
<dbReference type="Proteomes" id="UP000257123">
    <property type="component" value="Unassembled WGS sequence"/>
</dbReference>
<dbReference type="InterPro" id="IPR012490">
    <property type="entry name" value="PaRep2a"/>
</dbReference>
<dbReference type="Pfam" id="PF07903">
    <property type="entry name" value="PaRep2a"/>
    <property type="match status" value="1"/>
</dbReference>
<proteinExistence type="predicted"/>
<gene>
    <name evidence="1" type="ORF">CGL51_09815</name>
    <name evidence="2" type="ORF">CGL52_12255</name>
</gene>
<protein>
    <recommendedName>
        <fullName evidence="5">PaREP2a</fullName>
    </recommendedName>
</protein>
<dbReference type="AlphaFoldDB" id="A0A371QW56"/>
<dbReference type="RefSeq" id="WP_116421617.1">
    <property type="nucleotide sequence ID" value="NZ_NMUE01000035.1"/>
</dbReference>
<evidence type="ECO:0008006" key="5">
    <source>
        <dbReference type="Google" id="ProtNLM"/>
    </source>
</evidence>